<dbReference type="InterPro" id="IPR000524">
    <property type="entry name" value="Tscrpt_reg_HTH_GntR"/>
</dbReference>
<dbReference type="InterPro" id="IPR011711">
    <property type="entry name" value="GntR_C"/>
</dbReference>
<dbReference type="SUPFAM" id="SSF48008">
    <property type="entry name" value="GntR ligand-binding domain-like"/>
    <property type="match status" value="1"/>
</dbReference>
<evidence type="ECO:0000313" key="6">
    <source>
        <dbReference type="EMBL" id="KKN20725.1"/>
    </source>
</evidence>
<keyword evidence="3" id="KW-0804">Transcription</keyword>
<sequence>MQEPILAEQIAKELRRDILRGNLGPGDSLKERDKAAEMGVSRTPMREAIRILAQEGLIQLRPARSPIVARPDVKEVTDDVEVLLAIEKLSGELACQRATDDDIAAIAEIVQQMVDSFDTLDALELFEIDMSFHSALAQASHNAQLAGIHDRFLSRLWRARYLSAVQRRNRASVIEHHTAILRALQARDSDAIRLAIGTHLDRLTDDIGNVIRREQQEVGSDKAQGSKPKSNTTAKATLVDK</sequence>
<keyword evidence="1" id="KW-0805">Transcription regulation</keyword>
<organism evidence="6">
    <name type="scientific">marine sediment metagenome</name>
    <dbReference type="NCBI Taxonomy" id="412755"/>
    <lineage>
        <taxon>unclassified sequences</taxon>
        <taxon>metagenomes</taxon>
        <taxon>ecological metagenomes</taxon>
    </lineage>
</organism>
<dbReference type="PROSITE" id="PS50949">
    <property type="entry name" value="HTH_GNTR"/>
    <property type="match status" value="1"/>
</dbReference>
<dbReference type="Gene3D" id="1.10.10.10">
    <property type="entry name" value="Winged helix-like DNA-binding domain superfamily/Winged helix DNA-binding domain"/>
    <property type="match status" value="1"/>
</dbReference>
<dbReference type="InterPro" id="IPR008920">
    <property type="entry name" value="TF_FadR/GntR_C"/>
</dbReference>
<accession>A0A0F9NMK0</accession>
<dbReference type="Pfam" id="PF00392">
    <property type="entry name" value="GntR"/>
    <property type="match status" value="1"/>
</dbReference>
<reference evidence="6" key="1">
    <citation type="journal article" date="2015" name="Nature">
        <title>Complex archaea that bridge the gap between prokaryotes and eukaryotes.</title>
        <authorList>
            <person name="Spang A."/>
            <person name="Saw J.H."/>
            <person name="Jorgensen S.L."/>
            <person name="Zaremba-Niedzwiedzka K."/>
            <person name="Martijn J."/>
            <person name="Lind A.E."/>
            <person name="van Eijk R."/>
            <person name="Schleper C."/>
            <person name="Guy L."/>
            <person name="Ettema T.J."/>
        </authorList>
    </citation>
    <scope>NUCLEOTIDE SEQUENCE</scope>
</reference>
<dbReference type="Gene3D" id="1.20.120.530">
    <property type="entry name" value="GntR ligand-binding domain-like"/>
    <property type="match status" value="1"/>
</dbReference>
<dbReference type="InterPro" id="IPR036390">
    <property type="entry name" value="WH_DNA-bd_sf"/>
</dbReference>
<comment type="caution">
    <text evidence="6">The sequence shown here is derived from an EMBL/GenBank/DDBJ whole genome shotgun (WGS) entry which is preliminary data.</text>
</comment>
<dbReference type="CDD" id="cd07377">
    <property type="entry name" value="WHTH_GntR"/>
    <property type="match status" value="1"/>
</dbReference>
<feature type="region of interest" description="Disordered" evidence="4">
    <location>
        <begin position="215"/>
        <end position="241"/>
    </location>
</feature>
<dbReference type="SMART" id="SM00895">
    <property type="entry name" value="FCD"/>
    <property type="match status" value="1"/>
</dbReference>
<dbReference type="GO" id="GO:0003700">
    <property type="term" value="F:DNA-binding transcription factor activity"/>
    <property type="evidence" value="ECO:0007669"/>
    <property type="project" value="InterPro"/>
</dbReference>
<dbReference type="GO" id="GO:0003677">
    <property type="term" value="F:DNA binding"/>
    <property type="evidence" value="ECO:0007669"/>
    <property type="project" value="UniProtKB-KW"/>
</dbReference>
<protein>
    <recommendedName>
        <fullName evidence="5">HTH gntR-type domain-containing protein</fullName>
    </recommendedName>
</protein>
<gene>
    <name evidence="6" type="ORF">LCGC14_0932690</name>
</gene>
<name>A0A0F9NMK0_9ZZZZ</name>
<dbReference type="PANTHER" id="PTHR43537">
    <property type="entry name" value="TRANSCRIPTIONAL REGULATOR, GNTR FAMILY"/>
    <property type="match status" value="1"/>
</dbReference>
<evidence type="ECO:0000256" key="1">
    <source>
        <dbReference type="ARBA" id="ARBA00023015"/>
    </source>
</evidence>
<evidence type="ECO:0000256" key="3">
    <source>
        <dbReference type="ARBA" id="ARBA00023163"/>
    </source>
</evidence>
<dbReference type="PRINTS" id="PR00035">
    <property type="entry name" value="HTHGNTR"/>
</dbReference>
<evidence type="ECO:0000256" key="4">
    <source>
        <dbReference type="SAM" id="MobiDB-lite"/>
    </source>
</evidence>
<dbReference type="InterPro" id="IPR036388">
    <property type="entry name" value="WH-like_DNA-bd_sf"/>
</dbReference>
<feature type="domain" description="HTH gntR-type" evidence="5">
    <location>
        <begin position="4"/>
        <end position="71"/>
    </location>
</feature>
<proteinExistence type="predicted"/>
<evidence type="ECO:0000256" key="2">
    <source>
        <dbReference type="ARBA" id="ARBA00023125"/>
    </source>
</evidence>
<dbReference type="EMBL" id="LAZR01003215">
    <property type="protein sequence ID" value="KKN20725.1"/>
    <property type="molecule type" value="Genomic_DNA"/>
</dbReference>
<dbReference type="PANTHER" id="PTHR43537:SF5">
    <property type="entry name" value="UXU OPERON TRANSCRIPTIONAL REGULATOR"/>
    <property type="match status" value="1"/>
</dbReference>
<keyword evidence="2" id="KW-0238">DNA-binding</keyword>
<dbReference type="AlphaFoldDB" id="A0A0F9NMK0"/>
<dbReference type="SUPFAM" id="SSF46785">
    <property type="entry name" value="Winged helix' DNA-binding domain"/>
    <property type="match status" value="1"/>
</dbReference>
<dbReference type="SMART" id="SM00345">
    <property type="entry name" value="HTH_GNTR"/>
    <property type="match status" value="1"/>
</dbReference>
<dbReference type="Pfam" id="PF07729">
    <property type="entry name" value="FCD"/>
    <property type="match status" value="1"/>
</dbReference>
<evidence type="ECO:0000259" key="5">
    <source>
        <dbReference type="PROSITE" id="PS50949"/>
    </source>
</evidence>